<dbReference type="GO" id="GO:0005524">
    <property type="term" value="F:ATP binding"/>
    <property type="evidence" value="ECO:0007669"/>
    <property type="project" value="UniProtKB-KW"/>
</dbReference>
<dbReference type="InterPro" id="IPR027417">
    <property type="entry name" value="P-loop_NTPase"/>
</dbReference>
<dbReference type="PANTHER" id="PTHR43499:SF1">
    <property type="entry name" value="ABC TRANSPORTER I FAMILY MEMBER 1"/>
    <property type="match status" value="1"/>
</dbReference>
<dbReference type="PROSITE" id="PS50893">
    <property type="entry name" value="ABC_TRANSPORTER_2"/>
    <property type="match status" value="1"/>
</dbReference>
<dbReference type="Proteomes" id="UP000320146">
    <property type="component" value="Unassembled WGS sequence"/>
</dbReference>
<feature type="domain" description="ABC transporter" evidence="7">
    <location>
        <begin position="4"/>
        <end position="188"/>
    </location>
</feature>
<dbReference type="GO" id="GO:0016887">
    <property type="term" value="F:ATP hydrolysis activity"/>
    <property type="evidence" value="ECO:0007669"/>
    <property type="project" value="InterPro"/>
</dbReference>
<evidence type="ECO:0000313" key="8">
    <source>
        <dbReference type="EMBL" id="RZO24341.1"/>
    </source>
</evidence>
<dbReference type="Gene3D" id="3.40.50.300">
    <property type="entry name" value="P-loop containing nucleotide triphosphate hydrolases"/>
    <property type="match status" value="1"/>
</dbReference>
<evidence type="ECO:0000256" key="5">
    <source>
        <dbReference type="ARBA" id="ARBA00022967"/>
    </source>
</evidence>
<dbReference type="InterPro" id="IPR003593">
    <property type="entry name" value="AAA+_ATPase"/>
</dbReference>
<evidence type="ECO:0000256" key="2">
    <source>
        <dbReference type="ARBA" id="ARBA00022741"/>
    </source>
</evidence>
<gene>
    <name evidence="8" type="ORF">EVA99_01805</name>
</gene>
<keyword evidence="5" id="KW-1278">Translocase</keyword>
<evidence type="ECO:0000256" key="1">
    <source>
        <dbReference type="ARBA" id="ARBA00022448"/>
    </source>
</evidence>
<organism evidence="8 9">
    <name type="scientific">SAR86 cluster bacterium</name>
    <dbReference type="NCBI Taxonomy" id="2030880"/>
    <lineage>
        <taxon>Bacteria</taxon>
        <taxon>Pseudomonadati</taxon>
        <taxon>Pseudomonadota</taxon>
        <taxon>Gammaproteobacteria</taxon>
        <taxon>SAR86 cluster</taxon>
    </lineage>
</organism>
<evidence type="ECO:0000313" key="9">
    <source>
        <dbReference type="Proteomes" id="UP000320146"/>
    </source>
</evidence>
<evidence type="ECO:0000256" key="6">
    <source>
        <dbReference type="ARBA" id="ARBA00023136"/>
    </source>
</evidence>
<dbReference type="Pfam" id="PF00005">
    <property type="entry name" value="ABC_tran"/>
    <property type="match status" value="1"/>
</dbReference>
<comment type="caution">
    <text evidence="8">The sequence shown here is derived from an EMBL/GenBank/DDBJ whole genome shotgun (WGS) entry which is preliminary data.</text>
</comment>
<keyword evidence="6" id="KW-0472">Membrane</keyword>
<evidence type="ECO:0000256" key="3">
    <source>
        <dbReference type="ARBA" id="ARBA00022748"/>
    </source>
</evidence>
<evidence type="ECO:0000259" key="7">
    <source>
        <dbReference type="PROSITE" id="PS50893"/>
    </source>
</evidence>
<protein>
    <submittedName>
        <fullName evidence="8">ATP-binding cassette domain-containing protein</fullName>
    </submittedName>
</protein>
<dbReference type="PANTHER" id="PTHR43499">
    <property type="entry name" value="ABC TRANSPORTER I FAMILY MEMBER 1"/>
    <property type="match status" value="1"/>
</dbReference>
<dbReference type="SUPFAM" id="SSF52540">
    <property type="entry name" value="P-loop containing nucleoside triphosphate hydrolases"/>
    <property type="match status" value="1"/>
</dbReference>
<dbReference type="EMBL" id="SHBL01000009">
    <property type="protein sequence ID" value="RZO24341.1"/>
    <property type="molecule type" value="Genomic_DNA"/>
</dbReference>
<proteinExistence type="predicted"/>
<dbReference type="GO" id="GO:0017004">
    <property type="term" value="P:cytochrome complex assembly"/>
    <property type="evidence" value="ECO:0007669"/>
    <property type="project" value="UniProtKB-KW"/>
</dbReference>
<reference evidence="8 9" key="1">
    <citation type="submission" date="2019-02" db="EMBL/GenBank/DDBJ databases">
        <title>Prokaryotic population dynamics and viral predation in marine succession experiment using metagenomics: the confinement effect.</title>
        <authorList>
            <person name="Haro-Moreno J.M."/>
            <person name="Rodriguez-Valera F."/>
            <person name="Lopez-Perez M."/>
        </authorList>
    </citation>
    <scope>NUCLEOTIDE SEQUENCE [LARGE SCALE GENOMIC DNA]</scope>
    <source>
        <strain evidence="8">MED-G166</strain>
    </source>
</reference>
<dbReference type="InterPro" id="IPR017871">
    <property type="entry name" value="ABC_transporter-like_CS"/>
</dbReference>
<evidence type="ECO:0000256" key="4">
    <source>
        <dbReference type="ARBA" id="ARBA00022840"/>
    </source>
</evidence>
<dbReference type="GO" id="GO:0022857">
    <property type="term" value="F:transmembrane transporter activity"/>
    <property type="evidence" value="ECO:0007669"/>
    <property type="project" value="InterPro"/>
</dbReference>
<dbReference type="InterPro" id="IPR005895">
    <property type="entry name" value="ABC_transptr_haem_export_CcmA"/>
</dbReference>
<keyword evidence="2" id="KW-0547">Nucleotide-binding</keyword>
<sequence>MVLYKVTNLDYEIDGRMLFSDISFDIKAESIYEIRGVNGSGKSTLLKIIAGLIPSDSLIPSEEFKNSVSYLGHKNGFVEEITLRENFNILGLSMDKKLFENFGLNKFKNQKFFNLSYGEKRKAALLRVIAANTKTWILDEPFAGLDEESVKAVKKILDQHVQNHGCIILANHQEILATSNKILLEKNV</sequence>
<dbReference type="InterPro" id="IPR003439">
    <property type="entry name" value="ABC_transporter-like_ATP-bd"/>
</dbReference>
<dbReference type="PROSITE" id="PS00211">
    <property type="entry name" value="ABC_TRANSPORTER_1"/>
    <property type="match status" value="1"/>
</dbReference>
<keyword evidence="3" id="KW-0201">Cytochrome c-type biogenesis</keyword>
<dbReference type="AlphaFoldDB" id="A0A520MSY6"/>
<name>A0A520MSY6_9GAMM</name>
<dbReference type="SMART" id="SM00382">
    <property type="entry name" value="AAA"/>
    <property type="match status" value="1"/>
</dbReference>
<accession>A0A520MSY6</accession>
<keyword evidence="4 8" id="KW-0067">ATP-binding</keyword>
<keyword evidence="1" id="KW-0813">Transport</keyword>